<organism evidence="1 2">
    <name type="scientific">Mycobacteroides abscessus subsp. bolletii</name>
    <dbReference type="NCBI Taxonomy" id="319705"/>
    <lineage>
        <taxon>Bacteria</taxon>
        <taxon>Bacillati</taxon>
        <taxon>Actinomycetota</taxon>
        <taxon>Actinomycetes</taxon>
        <taxon>Mycobacteriales</taxon>
        <taxon>Mycobacteriaceae</taxon>
        <taxon>Mycobacteroides</taxon>
        <taxon>Mycobacteroides abscessus</taxon>
    </lineage>
</organism>
<proteinExistence type="predicted"/>
<comment type="caution">
    <text evidence="1">The sequence shown here is derived from an EMBL/GenBank/DDBJ whole genome shotgun (WGS) entry which is preliminary data.</text>
</comment>
<gene>
    <name evidence="1" type="ORF">SAMEA2275694_00539</name>
</gene>
<accession>A0A9Q7SAP9</accession>
<reference evidence="1 2" key="1">
    <citation type="submission" date="2016-11" db="EMBL/GenBank/DDBJ databases">
        <authorList>
            <consortium name="Pathogen Informatics"/>
        </authorList>
    </citation>
    <scope>NUCLEOTIDE SEQUENCE [LARGE SCALE GENOMIC DNA]</scope>
    <source>
        <strain evidence="1 2">968</strain>
    </source>
</reference>
<dbReference type="EMBL" id="FSFA01000001">
    <property type="protein sequence ID" value="SHW86916.1"/>
    <property type="molecule type" value="Genomic_DNA"/>
</dbReference>
<dbReference type="AlphaFoldDB" id="A0A9Q7SAP9"/>
<protein>
    <submittedName>
        <fullName evidence="1">Uncharacterized protein</fullName>
    </submittedName>
</protein>
<evidence type="ECO:0000313" key="2">
    <source>
        <dbReference type="Proteomes" id="UP000185183"/>
    </source>
</evidence>
<name>A0A9Q7SAP9_9MYCO</name>
<dbReference type="Proteomes" id="UP000185183">
    <property type="component" value="Unassembled WGS sequence"/>
</dbReference>
<evidence type="ECO:0000313" key="1">
    <source>
        <dbReference type="EMBL" id="SHW86916.1"/>
    </source>
</evidence>
<sequence>MAYTESTCGGVCPECGTETEIVRDMEICQFPCGWETAV</sequence>